<feature type="domain" description="RNA polymerase sigma factor 70 region 4 type 2" evidence="2">
    <location>
        <begin position="151"/>
        <end position="184"/>
    </location>
</feature>
<dbReference type="RefSeq" id="WP_230301444.1">
    <property type="nucleotide sequence ID" value="NZ_CAKKMG010000014.1"/>
</dbReference>
<feature type="coiled-coil region" evidence="1">
    <location>
        <begin position="107"/>
        <end position="162"/>
    </location>
</feature>
<dbReference type="Gene3D" id="1.10.10.10">
    <property type="entry name" value="Winged helix-like DNA-binding domain superfamily/Winged helix DNA-binding domain"/>
    <property type="match status" value="1"/>
</dbReference>
<dbReference type="GO" id="GO:0003677">
    <property type="term" value="F:DNA binding"/>
    <property type="evidence" value="ECO:0007669"/>
    <property type="project" value="InterPro"/>
</dbReference>
<reference evidence="3" key="1">
    <citation type="submission" date="2021-11" db="EMBL/GenBank/DDBJ databases">
        <authorList>
            <person name="Bulgarelli D."/>
        </authorList>
    </citation>
    <scope>NUCLEOTIDE SEQUENCE</scope>
    <source>
        <strain evidence="3">Bi133</strain>
    </source>
</reference>
<dbReference type="GO" id="GO:0016987">
    <property type="term" value="F:sigma factor activity"/>
    <property type="evidence" value="ECO:0007669"/>
    <property type="project" value="InterPro"/>
</dbReference>
<sequence length="207" mass="24375">MKIHLATNKQLECIVKHDSDCSPSLLREVVEEMLNRNLFDSMINRCFQMVFGSIKRMNEVHSMELADFLQIGRTSVFEALEMFKPGKEKAFFSFAFLVIKQKFIKCIKFLEREKRDQRNEVREFETEEGLNILDLMPSYINIEKYVIKKLTLENLLNKLTKRQRQIVDLFLQDYNFEEIAEILGSKGKGKSLNKTYNDAIKKMRKGA</sequence>
<dbReference type="Gene3D" id="1.10.1740.10">
    <property type="match status" value="1"/>
</dbReference>
<proteinExistence type="predicted"/>
<name>A0A9W4KTX6_9BACI</name>
<dbReference type="SUPFAM" id="SSF88946">
    <property type="entry name" value="Sigma2 domain of RNA polymerase sigma factors"/>
    <property type="match status" value="1"/>
</dbReference>
<dbReference type="Pfam" id="PF08281">
    <property type="entry name" value="Sigma70_r4_2"/>
    <property type="match status" value="1"/>
</dbReference>
<dbReference type="SUPFAM" id="SSF88659">
    <property type="entry name" value="Sigma3 and sigma4 domains of RNA polymerase sigma factors"/>
    <property type="match status" value="1"/>
</dbReference>
<gene>
    <name evidence="3" type="ORF">SRABI133_01567</name>
</gene>
<dbReference type="InterPro" id="IPR013249">
    <property type="entry name" value="RNA_pol_sigma70_r4_t2"/>
</dbReference>
<evidence type="ECO:0000259" key="2">
    <source>
        <dbReference type="Pfam" id="PF08281"/>
    </source>
</evidence>
<organism evidence="3 4">
    <name type="scientific">Peribacillus simplex</name>
    <dbReference type="NCBI Taxonomy" id="1478"/>
    <lineage>
        <taxon>Bacteria</taxon>
        <taxon>Bacillati</taxon>
        <taxon>Bacillota</taxon>
        <taxon>Bacilli</taxon>
        <taxon>Bacillales</taxon>
        <taxon>Bacillaceae</taxon>
        <taxon>Peribacillus</taxon>
    </lineage>
</organism>
<dbReference type="NCBIfam" id="TIGR02937">
    <property type="entry name" value="sigma70-ECF"/>
    <property type="match status" value="1"/>
</dbReference>
<dbReference type="GO" id="GO:0006352">
    <property type="term" value="P:DNA-templated transcription initiation"/>
    <property type="evidence" value="ECO:0007669"/>
    <property type="project" value="InterPro"/>
</dbReference>
<evidence type="ECO:0000313" key="4">
    <source>
        <dbReference type="Proteomes" id="UP000789326"/>
    </source>
</evidence>
<dbReference type="InterPro" id="IPR013325">
    <property type="entry name" value="RNA_pol_sigma_r2"/>
</dbReference>
<dbReference type="AlphaFoldDB" id="A0A9W4KTX6"/>
<evidence type="ECO:0000313" key="3">
    <source>
        <dbReference type="EMBL" id="CAH0186870.1"/>
    </source>
</evidence>
<dbReference type="InterPro" id="IPR014284">
    <property type="entry name" value="RNA_pol_sigma-70_dom"/>
</dbReference>
<comment type="caution">
    <text evidence="3">The sequence shown here is derived from an EMBL/GenBank/DDBJ whole genome shotgun (WGS) entry which is preliminary data.</text>
</comment>
<dbReference type="EMBL" id="CAKKMG010000014">
    <property type="protein sequence ID" value="CAH0186870.1"/>
    <property type="molecule type" value="Genomic_DNA"/>
</dbReference>
<dbReference type="InterPro" id="IPR036388">
    <property type="entry name" value="WH-like_DNA-bd_sf"/>
</dbReference>
<protein>
    <recommendedName>
        <fullName evidence="2">RNA polymerase sigma factor 70 region 4 type 2 domain-containing protein</fullName>
    </recommendedName>
</protein>
<dbReference type="Proteomes" id="UP000789326">
    <property type="component" value="Unassembled WGS sequence"/>
</dbReference>
<evidence type="ECO:0000256" key="1">
    <source>
        <dbReference type="SAM" id="Coils"/>
    </source>
</evidence>
<accession>A0A9W4KTX6</accession>
<dbReference type="InterPro" id="IPR013324">
    <property type="entry name" value="RNA_pol_sigma_r3/r4-like"/>
</dbReference>
<keyword evidence="1" id="KW-0175">Coiled coil</keyword>